<evidence type="ECO:0000313" key="2">
    <source>
        <dbReference type="Proteomes" id="UP000639973"/>
    </source>
</evidence>
<name>A0ABQ2GE42_9DEIO</name>
<comment type="caution">
    <text evidence="1">The sequence shown here is derived from an EMBL/GenBank/DDBJ whole genome shotgun (WGS) entry which is preliminary data.</text>
</comment>
<keyword evidence="2" id="KW-1185">Reference proteome</keyword>
<organism evidence="1 2">
    <name type="scientific">Deinococcus aerolatus</name>
    <dbReference type="NCBI Taxonomy" id="522487"/>
    <lineage>
        <taxon>Bacteria</taxon>
        <taxon>Thermotogati</taxon>
        <taxon>Deinococcota</taxon>
        <taxon>Deinococci</taxon>
        <taxon>Deinococcales</taxon>
        <taxon>Deinococcaceae</taxon>
        <taxon>Deinococcus</taxon>
    </lineage>
</organism>
<accession>A0ABQ2GE42</accession>
<reference evidence="2" key="1">
    <citation type="journal article" date="2019" name="Int. J. Syst. Evol. Microbiol.">
        <title>The Global Catalogue of Microorganisms (GCM) 10K type strain sequencing project: providing services to taxonomists for standard genome sequencing and annotation.</title>
        <authorList>
            <consortium name="The Broad Institute Genomics Platform"/>
            <consortium name="The Broad Institute Genome Sequencing Center for Infectious Disease"/>
            <person name="Wu L."/>
            <person name="Ma J."/>
        </authorList>
    </citation>
    <scope>NUCLEOTIDE SEQUENCE [LARGE SCALE GENOMIC DNA]</scope>
    <source>
        <strain evidence="2">JCM 15442</strain>
    </source>
</reference>
<proteinExistence type="predicted"/>
<gene>
    <name evidence="1" type="ORF">GCM10010840_27960</name>
</gene>
<sequence length="314" mass="35285">MRETCPHCGTLTGRLDSEAGHGSIRLCQVCGEDLCTAPRRKPKDHQATSRLLIGAVLLENLSVQEGEWGRFTAVNNWDFAGAFADWLETKSIALINAFVFSGRPLPAGISWEKASLAHRNAFVQSFHYLISRYAWERQQVIECLPFEAQAAYRRCMEIHASIGERFTFGARPWEGWSRPSFKPANASYDIYIWRHVSLEDTETEIHLVYASWYTDVLKGTQCHLGTAGTLTEAIAICVDDHCAHCEKKEVPESNFFAAPSNIWIYRCTRCSSLYSITTSDVPLIKPQLHFGGDYENSCHDPTPPIASGKHHSSE</sequence>
<dbReference type="Proteomes" id="UP000639973">
    <property type="component" value="Unassembled WGS sequence"/>
</dbReference>
<dbReference type="EMBL" id="BMOL01000014">
    <property type="protein sequence ID" value="GGL88338.1"/>
    <property type="molecule type" value="Genomic_DNA"/>
</dbReference>
<evidence type="ECO:0000313" key="1">
    <source>
        <dbReference type="EMBL" id="GGL88338.1"/>
    </source>
</evidence>
<protein>
    <submittedName>
        <fullName evidence="1">Uncharacterized protein</fullName>
    </submittedName>
</protein>